<name>A0A6C0J2M0_9ZZZZ</name>
<sequence>MLRPLLILLLVGSVLSAPICLEPGPFTGVIVGTLVISCLAISYCCKGCKILEWDD</sequence>
<accession>A0A6C0J2M0</accession>
<protein>
    <submittedName>
        <fullName evidence="1">Uncharacterized protein</fullName>
    </submittedName>
</protein>
<proteinExistence type="predicted"/>
<dbReference type="AlphaFoldDB" id="A0A6C0J2M0"/>
<dbReference type="EMBL" id="MN740284">
    <property type="protein sequence ID" value="QHT97903.1"/>
    <property type="molecule type" value="Genomic_DNA"/>
</dbReference>
<evidence type="ECO:0000313" key="1">
    <source>
        <dbReference type="EMBL" id="QHT97903.1"/>
    </source>
</evidence>
<reference evidence="1" key="1">
    <citation type="journal article" date="2020" name="Nature">
        <title>Giant virus diversity and host interactions through global metagenomics.</title>
        <authorList>
            <person name="Schulz F."/>
            <person name="Roux S."/>
            <person name="Paez-Espino D."/>
            <person name="Jungbluth S."/>
            <person name="Walsh D.A."/>
            <person name="Denef V.J."/>
            <person name="McMahon K.D."/>
            <person name="Konstantinidis K.T."/>
            <person name="Eloe-Fadrosh E.A."/>
            <person name="Kyrpides N.C."/>
            <person name="Woyke T."/>
        </authorList>
    </citation>
    <scope>NUCLEOTIDE SEQUENCE</scope>
    <source>
        <strain evidence="1">GVMAG-M-3300025572-1</strain>
    </source>
</reference>
<organism evidence="1">
    <name type="scientific">viral metagenome</name>
    <dbReference type="NCBI Taxonomy" id="1070528"/>
    <lineage>
        <taxon>unclassified sequences</taxon>
        <taxon>metagenomes</taxon>
        <taxon>organismal metagenomes</taxon>
    </lineage>
</organism>